<feature type="region of interest" description="Disordered" evidence="1">
    <location>
        <begin position="183"/>
        <end position="202"/>
    </location>
</feature>
<dbReference type="Pfam" id="PF14392">
    <property type="entry name" value="zf-CCHC_4"/>
    <property type="match status" value="1"/>
</dbReference>
<name>A0A2N9FW68_FAGSY</name>
<evidence type="ECO:0000259" key="2">
    <source>
        <dbReference type="Pfam" id="PF14392"/>
    </source>
</evidence>
<dbReference type="EMBL" id="OIVN01001518">
    <property type="protein sequence ID" value="SPC94867.1"/>
    <property type="molecule type" value="Genomic_DNA"/>
</dbReference>
<accession>A0A2N9FW68</accession>
<feature type="compositionally biased region" description="Polar residues" evidence="1">
    <location>
        <begin position="192"/>
        <end position="202"/>
    </location>
</feature>
<evidence type="ECO:0000313" key="3">
    <source>
        <dbReference type="EMBL" id="SPC94867.1"/>
    </source>
</evidence>
<proteinExistence type="predicted"/>
<dbReference type="InterPro" id="IPR025836">
    <property type="entry name" value="Zn_knuckle_CX2CX4HX4C"/>
</dbReference>
<dbReference type="AlphaFoldDB" id="A0A2N9FW68"/>
<gene>
    <name evidence="3" type="ORF">FSB_LOCUS22749</name>
</gene>
<protein>
    <recommendedName>
        <fullName evidence="2">Zinc knuckle CX2CX4HX4C domain-containing protein</fullName>
    </recommendedName>
</protein>
<reference evidence="3" key="1">
    <citation type="submission" date="2018-02" db="EMBL/GenBank/DDBJ databases">
        <authorList>
            <person name="Cohen D.B."/>
            <person name="Kent A.D."/>
        </authorList>
    </citation>
    <scope>NUCLEOTIDE SEQUENCE</scope>
</reference>
<evidence type="ECO:0000256" key="1">
    <source>
        <dbReference type="SAM" id="MobiDB-lite"/>
    </source>
</evidence>
<feature type="domain" description="Zinc knuckle CX2CX4HX4C" evidence="2">
    <location>
        <begin position="74"/>
        <end position="111"/>
    </location>
</feature>
<organism evidence="3">
    <name type="scientific">Fagus sylvatica</name>
    <name type="common">Beechnut</name>
    <dbReference type="NCBI Taxonomy" id="28930"/>
    <lineage>
        <taxon>Eukaryota</taxon>
        <taxon>Viridiplantae</taxon>
        <taxon>Streptophyta</taxon>
        <taxon>Embryophyta</taxon>
        <taxon>Tracheophyta</taxon>
        <taxon>Spermatophyta</taxon>
        <taxon>Magnoliopsida</taxon>
        <taxon>eudicotyledons</taxon>
        <taxon>Gunneridae</taxon>
        <taxon>Pentapetalae</taxon>
        <taxon>rosids</taxon>
        <taxon>fabids</taxon>
        <taxon>Fagales</taxon>
        <taxon>Fagaceae</taxon>
        <taxon>Fagus</taxon>
    </lineage>
</organism>
<sequence>MALEKRLSARDMGENIILFEFEDEADLKRVLMAEPWSYDKSLVAFHRLLEDVELETVVFDNVHHWRSVDNNRIRKIGLANGKDSWVAFQYERLPNFCYWCSLLTHREKDCDLWLRNHVTLRQEDQAYGVWLRANGNCPYCKMEIHMASRAQNSGGTVKASKGFYEAVVDNKPAGSASVNGFARQEREGAKNPGTTTTIPDLGQSNRRSFEEQLKEIDKEMGFLNENLGDLKV</sequence>